<evidence type="ECO:0000259" key="1">
    <source>
        <dbReference type="Pfam" id="PF01494"/>
    </source>
</evidence>
<comment type="caution">
    <text evidence="2">The sequence shown here is derived from an EMBL/GenBank/DDBJ whole genome shotgun (WGS) entry which is preliminary data.</text>
</comment>
<dbReference type="InterPro" id="IPR002938">
    <property type="entry name" value="FAD-bd"/>
</dbReference>
<organism evidence="2 3">
    <name type="scientific">Methylopila musalis</name>
    <dbReference type="NCBI Taxonomy" id="1134781"/>
    <lineage>
        <taxon>Bacteria</taxon>
        <taxon>Pseudomonadati</taxon>
        <taxon>Pseudomonadota</taxon>
        <taxon>Alphaproteobacteria</taxon>
        <taxon>Hyphomicrobiales</taxon>
        <taxon>Methylopilaceae</taxon>
        <taxon>Methylopila</taxon>
    </lineage>
</organism>
<gene>
    <name evidence="2" type="ORF">ACFQ4O_10605</name>
</gene>
<feature type="non-terminal residue" evidence="2">
    <location>
        <position position="151"/>
    </location>
</feature>
<feature type="domain" description="FAD-binding" evidence="1">
    <location>
        <begin position="7"/>
        <end position="81"/>
    </location>
</feature>
<dbReference type="EMBL" id="JBHTMX010000087">
    <property type="protein sequence ID" value="MFD1332449.1"/>
    <property type="molecule type" value="Genomic_DNA"/>
</dbReference>
<accession>A0ABW3Z897</accession>
<dbReference type="InterPro" id="IPR036188">
    <property type="entry name" value="FAD/NAD-bd_sf"/>
</dbReference>
<sequence>MAETTNDVAVAGAGPAGLLAALLVARAGARVTLVAPKARADSRTTALLDRSVAILREAGIWDEVATLAAPLRKLRIVDGGRRLIRTPEVTFDAAELGLEAFGWNVPNAPLVEALERAAAREPGLVRVEAPVLESRPGPDAVVLRHEGGAVA</sequence>
<dbReference type="Pfam" id="PF01494">
    <property type="entry name" value="FAD_binding_3"/>
    <property type="match status" value="1"/>
</dbReference>
<name>A0ABW3Z897_9HYPH</name>
<keyword evidence="3" id="KW-1185">Reference proteome</keyword>
<dbReference type="GO" id="GO:0004497">
    <property type="term" value="F:monooxygenase activity"/>
    <property type="evidence" value="ECO:0007669"/>
    <property type="project" value="UniProtKB-KW"/>
</dbReference>
<protein>
    <submittedName>
        <fullName evidence="2">FAD-dependent monooxygenase</fullName>
    </submittedName>
</protein>
<reference evidence="3" key="1">
    <citation type="journal article" date="2019" name="Int. J. Syst. Evol. Microbiol.">
        <title>The Global Catalogue of Microorganisms (GCM) 10K type strain sequencing project: providing services to taxonomists for standard genome sequencing and annotation.</title>
        <authorList>
            <consortium name="The Broad Institute Genomics Platform"/>
            <consortium name="The Broad Institute Genome Sequencing Center for Infectious Disease"/>
            <person name="Wu L."/>
            <person name="Ma J."/>
        </authorList>
    </citation>
    <scope>NUCLEOTIDE SEQUENCE [LARGE SCALE GENOMIC DNA]</scope>
    <source>
        <strain evidence="3">CCUG 61696</strain>
    </source>
</reference>
<evidence type="ECO:0000313" key="2">
    <source>
        <dbReference type="EMBL" id="MFD1332449.1"/>
    </source>
</evidence>
<proteinExistence type="predicted"/>
<keyword evidence="2" id="KW-0503">Monooxygenase</keyword>
<dbReference type="Proteomes" id="UP001597171">
    <property type="component" value="Unassembled WGS sequence"/>
</dbReference>
<dbReference type="Gene3D" id="3.50.50.60">
    <property type="entry name" value="FAD/NAD(P)-binding domain"/>
    <property type="match status" value="1"/>
</dbReference>
<dbReference type="SUPFAM" id="SSF51905">
    <property type="entry name" value="FAD/NAD(P)-binding domain"/>
    <property type="match status" value="1"/>
</dbReference>
<keyword evidence="2" id="KW-0560">Oxidoreductase</keyword>
<evidence type="ECO:0000313" key="3">
    <source>
        <dbReference type="Proteomes" id="UP001597171"/>
    </source>
</evidence>
<dbReference type="RefSeq" id="WP_378775664.1">
    <property type="nucleotide sequence ID" value="NZ_JBHTMX010000087.1"/>
</dbReference>